<keyword evidence="4" id="KW-0964">Secreted</keyword>
<feature type="signal peptide" evidence="11">
    <location>
        <begin position="1"/>
        <end position="27"/>
    </location>
</feature>
<dbReference type="Gene3D" id="2.115.10.20">
    <property type="entry name" value="Glycosyl hydrolase domain, family 43"/>
    <property type="match status" value="1"/>
</dbReference>
<dbReference type="InterPro" id="IPR005193">
    <property type="entry name" value="GH62_arabinosidase"/>
</dbReference>
<dbReference type="InterPro" id="IPR002105">
    <property type="entry name" value="Dockerin_1_rpt"/>
</dbReference>
<dbReference type="InterPro" id="IPR016134">
    <property type="entry name" value="Dockerin_dom"/>
</dbReference>
<dbReference type="Pfam" id="PF03664">
    <property type="entry name" value="Glyco_hydro_62"/>
    <property type="match status" value="1"/>
</dbReference>
<dbReference type="SUPFAM" id="SSF49785">
    <property type="entry name" value="Galactose-binding domain-like"/>
    <property type="match status" value="1"/>
</dbReference>
<dbReference type="HOGENOM" id="CLU_020251_0_0_9"/>
<evidence type="ECO:0000313" key="14">
    <source>
        <dbReference type="EMBL" id="ACL75590.1"/>
    </source>
</evidence>
<dbReference type="eggNOG" id="COG3693">
    <property type="taxonomic scope" value="Bacteria"/>
</dbReference>
<dbReference type="CDD" id="cd08987">
    <property type="entry name" value="GH62"/>
    <property type="match status" value="1"/>
</dbReference>
<keyword evidence="7" id="KW-0136">Cellulose degradation</keyword>
<evidence type="ECO:0000259" key="12">
    <source>
        <dbReference type="PROSITE" id="PS51175"/>
    </source>
</evidence>
<dbReference type="CDD" id="cd14256">
    <property type="entry name" value="Dockerin_I"/>
    <property type="match status" value="1"/>
</dbReference>
<comment type="catalytic activity">
    <reaction evidence="1">
        <text>Endohydrolysis of (1-&gt;4)-beta-D-glucosidic linkages in cellulose, lichenin and cereal beta-D-glucans.</text>
        <dbReference type="EC" id="3.2.1.4"/>
    </reaction>
</comment>
<evidence type="ECO:0000256" key="10">
    <source>
        <dbReference type="ARBA" id="ARBA00023326"/>
    </source>
</evidence>
<evidence type="ECO:0000256" key="3">
    <source>
        <dbReference type="ARBA" id="ARBA00004613"/>
    </source>
</evidence>
<dbReference type="InterPro" id="IPR036439">
    <property type="entry name" value="Dockerin_dom_sf"/>
</dbReference>
<dbReference type="PANTHER" id="PTHR40631:SF2">
    <property type="entry name" value="ALPHA-L-ARABINOFURANOSIDASE"/>
    <property type="match status" value="1"/>
</dbReference>
<keyword evidence="8" id="KW-0119">Carbohydrate metabolism</keyword>
<dbReference type="InterPro" id="IPR005084">
    <property type="entry name" value="CBM6"/>
</dbReference>
<dbReference type="GO" id="GO:0046556">
    <property type="term" value="F:alpha-L-arabinofuranosidase activity"/>
    <property type="evidence" value="ECO:0007669"/>
    <property type="project" value="UniProtKB-EC"/>
</dbReference>
<gene>
    <name evidence="14" type="ordered locus">Ccel_1234</name>
</gene>
<dbReference type="KEGG" id="cce:Ccel_1234"/>
<protein>
    <submittedName>
        <fullName evidence="14">Carbohydrate binding family 6</fullName>
    </submittedName>
</protein>
<dbReference type="SUPFAM" id="SSF75005">
    <property type="entry name" value="Arabinanase/levansucrase/invertase"/>
    <property type="match status" value="1"/>
</dbReference>
<keyword evidence="15" id="KW-1185">Reference proteome</keyword>
<dbReference type="eggNOG" id="COG3507">
    <property type="taxonomic scope" value="Bacteria"/>
</dbReference>
<evidence type="ECO:0000256" key="4">
    <source>
        <dbReference type="ARBA" id="ARBA00022525"/>
    </source>
</evidence>
<comment type="catalytic activity">
    <reaction evidence="2">
        <text>Hydrolysis of terminal non-reducing alpha-L-arabinofuranoside residues in alpha-L-arabinosides.</text>
        <dbReference type="EC" id="3.2.1.55"/>
    </reaction>
</comment>
<feature type="domain" description="CBM6" evidence="12">
    <location>
        <begin position="340"/>
        <end position="463"/>
    </location>
</feature>
<dbReference type="InterPro" id="IPR018247">
    <property type="entry name" value="EF_Hand_1_Ca_BS"/>
</dbReference>
<feature type="chain" id="PRO_5002871238" evidence="11">
    <location>
        <begin position="28"/>
        <end position="536"/>
    </location>
</feature>
<dbReference type="PANTHER" id="PTHR40631">
    <property type="entry name" value="ALPHA-L-ARABINOFURANOSIDASE AXHA-2-RELATED"/>
    <property type="match status" value="1"/>
</dbReference>
<dbReference type="InterPro" id="IPR008979">
    <property type="entry name" value="Galactose-bd-like_sf"/>
</dbReference>
<dbReference type="PROSITE" id="PS00018">
    <property type="entry name" value="EF_HAND_1"/>
    <property type="match status" value="1"/>
</dbReference>
<dbReference type="SMART" id="SM00606">
    <property type="entry name" value="CBD_IV"/>
    <property type="match status" value="1"/>
</dbReference>
<dbReference type="Gene3D" id="1.10.1330.10">
    <property type="entry name" value="Dockerin domain"/>
    <property type="match status" value="1"/>
</dbReference>
<dbReference type="CDD" id="cd04084">
    <property type="entry name" value="CBM6_xylanase-like"/>
    <property type="match status" value="1"/>
</dbReference>
<dbReference type="EMBL" id="CP001348">
    <property type="protein sequence ID" value="ACL75590.1"/>
    <property type="molecule type" value="Genomic_DNA"/>
</dbReference>
<dbReference type="Pfam" id="PF03422">
    <property type="entry name" value="CBM_6"/>
    <property type="match status" value="1"/>
</dbReference>
<feature type="domain" description="Dockerin" evidence="13">
    <location>
        <begin position="468"/>
        <end position="534"/>
    </location>
</feature>
<evidence type="ECO:0000256" key="7">
    <source>
        <dbReference type="ARBA" id="ARBA00023001"/>
    </source>
</evidence>
<dbReference type="GO" id="GO:0046373">
    <property type="term" value="P:L-arabinose metabolic process"/>
    <property type="evidence" value="ECO:0007669"/>
    <property type="project" value="InterPro"/>
</dbReference>
<dbReference type="Pfam" id="PF00404">
    <property type="entry name" value="Dockerin_1"/>
    <property type="match status" value="1"/>
</dbReference>
<evidence type="ECO:0000256" key="5">
    <source>
        <dbReference type="ARBA" id="ARBA00022729"/>
    </source>
</evidence>
<dbReference type="InterPro" id="IPR006584">
    <property type="entry name" value="Cellulose-bd_IV"/>
</dbReference>
<keyword evidence="6" id="KW-0378">Hydrolase</keyword>
<dbReference type="SUPFAM" id="SSF63446">
    <property type="entry name" value="Type I dockerin domain"/>
    <property type="match status" value="1"/>
</dbReference>
<proteinExistence type="predicted"/>
<keyword evidence="9" id="KW-0326">Glycosidase</keyword>
<sequence length="536" mass="59089" precursor="true">MNIFKKGFSIFLGLFMIISSFGSMVNAAANPNPSWNVDERVIFHNQCSPYDYYAAKDPTIVYYNGKYLVYYTGANKSGGWQMCFTSASTISGLKTAPRTYMSKIGESYFCAPELFYYEPQKLWYLVYQDGTHGAAYATTTTPDDPNSWSGPKSFGISGNMGWDYYIICDDQYAYMYNTPSDGSGKLYMRKTTLANFPNKGWSTPTVACSNVFEGAAVYKSLADGQYYMLIEAMIDGRSYELFTSSSAGGPWTLVNNKWATRSNLTKYNADKWTTNVSHGELIRAGYNQKLEINDINKVDFLIQGTTNMNAEYQQIIWDLGLIRNYTGSPDTPVTPRTAFEKIEAESWNDQSGIQNVTCDEGTEAVGYTENGDYSVYKSIDFGSGATSFQARVSSATSGGKIEIRLDSATGTLVGTCTVSGTGSWQTFADVNCTVSGVSGKHDLYLKYIGDSGYLINLNWFKFSNTPVVSDKLGDVNSDGQIDAIDLQLLKKYLLGSGTIENTKLGDLNASGDVDAIDFSLLKQYLLGQITKFPAQA</sequence>
<dbReference type="RefSeq" id="WP_015924739.1">
    <property type="nucleotide sequence ID" value="NC_011898.1"/>
</dbReference>
<evidence type="ECO:0000256" key="8">
    <source>
        <dbReference type="ARBA" id="ARBA00023277"/>
    </source>
</evidence>
<comment type="subcellular location">
    <subcellularLocation>
        <location evidence="3">Secreted</location>
    </subcellularLocation>
</comment>
<dbReference type="GO" id="GO:0030245">
    <property type="term" value="P:cellulose catabolic process"/>
    <property type="evidence" value="ECO:0007669"/>
    <property type="project" value="UniProtKB-KW"/>
</dbReference>
<dbReference type="CAZy" id="CBM6">
    <property type="family name" value="Carbohydrate-Binding Module Family 6"/>
</dbReference>
<dbReference type="GO" id="GO:0030246">
    <property type="term" value="F:carbohydrate binding"/>
    <property type="evidence" value="ECO:0007669"/>
    <property type="project" value="InterPro"/>
</dbReference>
<dbReference type="STRING" id="394503.Ccel_1234"/>
<accession>B8I0L5</accession>
<dbReference type="Gene3D" id="2.60.120.260">
    <property type="entry name" value="Galactose-binding domain-like"/>
    <property type="match status" value="1"/>
</dbReference>
<name>B8I0L5_RUMCH</name>
<evidence type="ECO:0000256" key="9">
    <source>
        <dbReference type="ARBA" id="ARBA00023295"/>
    </source>
</evidence>
<evidence type="ECO:0000313" key="15">
    <source>
        <dbReference type="Proteomes" id="UP000001349"/>
    </source>
</evidence>
<evidence type="ECO:0000256" key="1">
    <source>
        <dbReference type="ARBA" id="ARBA00000966"/>
    </source>
</evidence>
<dbReference type="GO" id="GO:0005576">
    <property type="term" value="C:extracellular region"/>
    <property type="evidence" value="ECO:0007669"/>
    <property type="project" value="UniProtKB-SubCell"/>
</dbReference>
<dbReference type="OrthoDB" id="9795554at2"/>
<dbReference type="PROSITE" id="PS00448">
    <property type="entry name" value="CLOS_CELLULOSOME_RPT"/>
    <property type="match status" value="1"/>
</dbReference>
<keyword evidence="10" id="KW-0624">Polysaccharide degradation</keyword>
<dbReference type="CAZy" id="GH62">
    <property type="family name" value="Glycoside Hydrolase Family 62"/>
</dbReference>
<dbReference type="PROSITE" id="PS51766">
    <property type="entry name" value="DOCKERIN"/>
    <property type="match status" value="1"/>
</dbReference>
<keyword evidence="5 11" id="KW-0732">Signal</keyword>
<evidence type="ECO:0000259" key="13">
    <source>
        <dbReference type="PROSITE" id="PS51766"/>
    </source>
</evidence>
<evidence type="ECO:0000256" key="11">
    <source>
        <dbReference type="SAM" id="SignalP"/>
    </source>
</evidence>
<dbReference type="InterPro" id="IPR023296">
    <property type="entry name" value="Glyco_hydro_beta-prop_sf"/>
</dbReference>
<dbReference type="GO" id="GO:0008810">
    <property type="term" value="F:cellulase activity"/>
    <property type="evidence" value="ECO:0007669"/>
    <property type="project" value="UniProtKB-EC"/>
</dbReference>
<dbReference type="Proteomes" id="UP000001349">
    <property type="component" value="Chromosome"/>
</dbReference>
<organism evidence="14 15">
    <name type="scientific">Ruminiclostridium cellulolyticum (strain ATCC 35319 / DSM 5812 / JCM 6584 / H10)</name>
    <name type="common">Clostridium cellulolyticum</name>
    <dbReference type="NCBI Taxonomy" id="394503"/>
    <lineage>
        <taxon>Bacteria</taxon>
        <taxon>Bacillati</taxon>
        <taxon>Bacillota</taxon>
        <taxon>Clostridia</taxon>
        <taxon>Eubacteriales</taxon>
        <taxon>Oscillospiraceae</taxon>
        <taxon>Ruminiclostridium</taxon>
    </lineage>
</organism>
<dbReference type="PROSITE" id="PS51175">
    <property type="entry name" value="CBM6"/>
    <property type="match status" value="1"/>
</dbReference>
<dbReference type="AlphaFoldDB" id="B8I0L5"/>
<reference evidence="14 15" key="1">
    <citation type="submission" date="2009-01" db="EMBL/GenBank/DDBJ databases">
        <title>Complete sequence of Clostridium cellulolyticum H10.</title>
        <authorList>
            <consortium name="US DOE Joint Genome Institute"/>
            <person name="Lucas S."/>
            <person name="Copeland A."/>
            <person name="Lapidus A."/>
            <person name="Glavina del Rio T."/>
            <person name="Dalin E."/>
            <person name="Tice H."/>
            <person name="Bruce D."/>
            <person name="Goodwin L."/>
            <person name="Pitluck S."/>
            <person name="Chertkov O."/>
            <person name="Saunders E."/>
            <person name="Brettin T."/>
            <person name="Detter J.C."/>
            <person name="Han C."/>
            <person name="Larimer F."/>
            <person name="Land M."/>
            <person name="Hauser L."/>
            <person name="Kyrpides N."/>
            <person name="Ivanova N."/>
            <person name="Zhou J."/>
            <person name="Richardson P."/>
        </authorList>
    </citation>
    <scope>NUCLEOTIDE SEQUENCE [LARGE SCALE GENOMIC DNA]</scope>
    <source>
        <strain evidence="15">ATCC 35319 / DSM 5812 / JCM 6584 / H10</strain>
    </source>
</reference>
<evidence type="ECO:0000256" key="6">
    <source>
        <dbReference type="ARBA" id="ARBA00022801"/>
    </source>
</evidence>
<evidence type="ECO:0000256" key="2">
    <source>
        <dbReference type="ARBA" id="ARBA00001462"/>
    </source>
</evidence>